<organism evidence="1">
    <name type="scientific">marine metagenome</name>
    <dbReference type="NCBI Taxonomy" id="408172"/>
    <lineage>
        <taxon>unclassified sequences</taxon>
        <taxon>metagenomes</taxon>
        <taxon>ecological metagenomes</taxon>
    </lineage>
</organism>
<dbReference type="Gene3D" id="3.10.20.860">
    <property type="match status" value="1"/>
</dbReference>
<dbReference type="AlphaFoldDB" id="A0A382NSI1"/>
<dbReference type="EMBL" id="UINC01102176">
    <property type="protein sequence ID" value="SVC63590.1"/>
    <property type="molecule type" value="Genomic_DNA"/>
</dbReference>
<evidence type="ECO:0000313" key="1">
    <source>
        <dbReference type="EMBL" id="SVC63590.1"/>
    </source>
</evidence>
<gene>
    <name evidence="1" type="ORF">METZ01_LOCUS316444</name>
</gene>
<protein>
    <recommendedName>
        <fullName evidence="2">YgiT-type zinc finger domain-containing protein</fullName>
    </recommendedName>
</protein>
<evidence type="ECO:0008006" key="2">
    <source>
        <dbReference type="Google" id="ProtNLM"/>
    </source>
</evidence>
<sequence>MNCPECNSPEFEEENDIIQLDFNNRLIAVIVPVMTCWDCGHRWTDERAEDIQYKALLEAR</sequence>
<name>A0A382NSI1_9ZZZZ</name>
<accession>A0A382NSI1</accession>
<reference evidence="1" key="1">
    <citation type="submission" date="2018-05" db="EMBL/GenBank/DDBJ databases">
        <authorList>
            <person name="Lanie J.A."/>
            <person name="Ng W.-L."/>
            <person name="Kazmierczak K.M."/>
            <person name="Andrzejewski T.M."/>
            <person name="Davidsen T.M."/>
            <person name="Wayne K.J."/>
            <person name="Tettelin H."/>
            <person name="Glass J.I."/>
            <person name="Rusch D."/>
            <person name="Podicherti R."/>
            <person name="Tsui H.-C.T."/>
            <person name="Winkler M.E."/>
        </authorList>
    </citation>
    <scope>NUCLEOTIDE SEQUENCE</scope>
</reference>
<proteinExistence type="predicted"/>